<dbReference type="Pfam" id="PF02484">
    <property type="entry name" value="Rhabdo_NV"/>
    <property type="match status" value="1"/>
</dbReference>
<accession>A0A2S1VV88</accession>
<dbReference type="EMBL" id="MF325022">
    <property type="protein sequence ID" value="AWJ58258.1"/>
    <property type="molecule type" value="mRNA"/>
</dbReference>
<sequence>MDHREINTYMEALREALRYKNEVAGHGFLFDDGDLVWREDDDATWRRLCDVVNALISSKRMQRVLYMDLSITKGEGHLLFVDLQGTKNRLYKEPRFRRHLILIEDFLAYPR</sequence>
<proteinExistence type="evidence at transcript level"/>
<protein>
    <submittedName>
        <fullName evidence="1">Non-virion protein</fullName>
    </submittedName>
</protein>
<evidence type="ECO:0000313" key="1">
    <source>
        <dbReference type="EMBL" id="AWJ58257.1"/>
    </source>
</evidence>
<dbReference type="InterPro" id="IPR003490">
    <property type="entry name" value="Rhabd_NV"/>
</dbReference>
<evidence type="ECO:0000313" key="2">
    <source>
        <dbReference type="EMBL" id="AWJ58258.1"/>
    </source>
</evidence>
<name>A0A2S1VV88_9RHAB</name>
<gene>
    <name evidence="1" type="primary">NV</name>
</gene>
<dbReference type="EMBL" id="MF325021">
    <property type="protein sequence ID" value="AWJ58257.1"/>
    <property type="molecule type" value="mRNA"/>
</dbReference>
<organism evidence="1">
    <name type="scientific">Infectious hematopoietic necrosis virus</name>
    <dbReference type="NCBI Taxonomy" id="11290"/>
    <lineage>
        <taxon>Viruses</taxon>
        <taxon>Riboviria</taxon>
        <taxon>Orthornavirae</taxon>
        <taxon>Negarnaviricota</taxon>
        <taxon>Haploviricotina</taxon>
        <taxon>Monjiviricetes</taxon>
        <taxon>Mononegavirales</taxon>
        <taxon>Rhabdoviridae</taxon>
        <taxon>Gammarhabdovirinae</taxon>
        <taxon>Novirhabdovirus</taxon>
        <taxon>Novirhabdovirus salmonid</taxon>
    </lineage>
</organism>
<reference evidence="1" key="1">
    <citation type="submission" date="2017-06" db="EMBL/GenBank/DDBJ databases">
        <authorList>
            <person name="Kim H.J."/>
            <person name="Triplett B.A."/>
        </authorList>
    </citation>
    <scope>NUCLEOTIDE SEQUENCE</scope>
    <source>
        <strain evidence="2">MsHc0613a</strain>
        <strain evidence="1">MsYy0613b</strain>
    </source>
</reference>